<evidence type="ECO:0000256" key="4">
    <source>
        <dbReference type="ARBA" id="ARBA00023136"/>
    </source>
</evidence>
<dbReference type="EMBL" id="JAABOQ010000002">
    <property type="protein sequence ID" value="NER16569.1"/>
    <property type="molecule type" value="Genomic_DNA"/>
</dbReference>
<dbReference type="Pfam" id="PF13564">
    <property type="entry name" value="DoxX_2"/>
    <property type="match status" value="1"/>
</dbReference>
<proteinExistence type="predicted"/>
<evidence type="ECO:0000256" key="5">
    <source>
        <dbReference type="SAM" id="Phobius"/>
    </source>
</evidence>
<evidence type="ECO:0000313" key="7">
    <source>
        <dbReference type="Proteomes" id="UP000474296"/>
    </source>
</evidence>
<keyword evidence="3 5" id="KW-1133">Transmembrane helix</keyword>
<evidence type="ECO:0000256" key="3">
    <source>
        <dbReference type="ARBA" id="ARBA00022989"/>
    </source>
</evidence>
<name>A0A6M0CL37_9FLAO</name>
<keyword evidence="7" id="KW-1185">Reference proteome</keyword>
<protein>
    <submittedName>
        <fullName evidence="6">DoxX family protein</fullName>
    </submittedName>
</protein>
<keyword evidence="4 5" id="KW-0472">Membrane</keyword>
<feature type="transmembrane region" description="Helical" evidence="5">
    <location>
        <begin position="52"/>
        <end position="72"/>
    </location>
</feature>
<sequence length="121" mass="13565">MKYITIAFQIIVGLSILNVWLVQLNKPTQWRGGNATSIREEFRVYGLPEWSFYLIGFLKVVLALALIAALWFPSFLKPAALGLAALLTGSVLMHVKIKDPIKKSMPAFIFLSMCLCIVFAF</sequence>
<feature type="transmembrane region" description="Helical" evidence="5">
    <location>
        <begin position="78"/>
        <end position="97"/>
    </location>
</feature>
<keyword evidence="2 5" id="KW-0812">Transmembrane</keyword>
<dbReference type="RefSeq" id="WP_164029841.1">
    <property type="nucleotide sequence ID" value="NZ_JAABOQ010000002.1"/>
</dbReference>
<dbReference type="Proteomes" id="UP000474296">
    <property type="component" value="Unassembled WGS sequence"/>
</dbReference>
<comment type="subcellular location">
    <subcellularLocation>
        <location evidence="1">Membrane</location>
        <topology evidence="1">Multi-pass membrane protein</topology>
    </subcellularLocation>
</comment>
<comment type="caution">
    <text evidence="6">The sequence shown here is derived from an EMBL/GenBank/DDBJ whole genome shotgun (WGS) entry which is preliminary data.</text>
</comment>
<dbReference type="AlphaFoldDB" id="A0A6M0CL37"/>
<dbReference type="InterPro" id="IPR032808">
    <property type="entry name" value="DoxX"/>
</dbReference>
<evidence type="ECO:0000256" key="1">
    <source>
        <dbReference type="ARBA" id="ARBA00004141"/>
    </source>
</evidence>
<gene>
    <name evidence="6" type="ORF">GWK10_05070</name>
</gene>
<feature type="transmembrane region" description="Helical" evidence="5">
    <location>
        <begin position="6"/>
        <end position="24"/>
    </location>
</feature>
<dbReference type="GO" id="GO:0016020">
    <property type="term" value="C:membrane"/>
    <property type="evidence" value="ECO:0007669"/>
    <property type="project" value="UniProtKB-SubCell"/>
</dbReference>
<reference evidence="6 7" key="1">
    <citation type="submission" date="2020-01" db="EMBL/GenBank/DDBJ databases">
        <title>Spongiivirga citrea KCTC 32990T.</title>
        <authorList>
            <person name="Wang G."/>
        </authorList>
    </citation>
    <scope>NUCLEOTIDE SEQUENCE [LARGE SCALE GENOMIC DNA]</scope>
    <source>
        <strain evidence="6 7">KCTC 32990</strain>
    </source>
</reference>
<organism evidence="6 7">
    <name type="scientific">Spongiivirga citrea</name>
    <dbReference type="NCBI Taxonomy" id="1481457"/>
    <lineage>
        <taxon>Bacteria</taxon>
        <taxon>Pseudomonadati</taxon>
        <taxon>Bacteroidota</taxon>
        <taxon>Flavobacteriia</taxon>
        <taxon>Flavobacteriales</taxon>
        <taxon>Flavobacteriaceae</taxon>
        <taxon>Spongiivirga</taxon>
    </lineage>
</organism>
<evidence type="ECO:0000256" key="2">
    <source>
        <dbReference type="ARBA" id="ARBA00022692"/>
    </source>
</evidence>
<accession>A0A6M0CL37</accession>
<evidence type="ECO:0000313" key="6">
    <source>
        <dbReference type="EMBL" id="NER16569.1"/>
    </source>
</evidence>